<feature type="transmembrane region" description="Helical" evidence="1">
    <location>
        <begin position="20"/>
        <end position="45"/>
    </location>
</feature>
<protein>
    <submittedName>
        <fullName evidence="2">Transporter, memberof the SLC10 carrier family</fullName>
    </submittedName>
</protein>
<organism evidence="2 3">
    <name type="scientific">Rhodotorula toruloides</name>
    <name type="common">Yeast</name>
    <name type="synonym">Rhodosporidium toruloides</name>
    <dbReference type="NCBI Taxonomy" id="5286"/>
    <lineage>
        <taxon>Eukaryota</taxon>
        <taxon>Fungi</taxon>
        <taxon>Dikarya</taxon>
        <taxon>Basidiomycota</taxon>
        <taxon>Pucciniomycotina</taxon>
        <taxon>Microbotryomycetes</taxon>
        <taxon>Sporidiobolales</taxon>
        <taxon>Sporidiobolaceae</taxon>
        <taxon>Rhodotorula</taxon>
    </lineage>
</organism>
<dbReference type="AlphaFoldDB" id="A0A511KBP3"/>
<feature type="transmembrane region" description="Helical" evidence="1">
    <location>
        <begin position="57"/>
        <end position="77"/>
    </location>
</feature>
<accession>A0A511KBP3</accession>
<dbReference type="InterPro" id="IPR038770">
    <property type="entry name" value="Na+/solute_symporter_sf"/>
</dbReference>
<dbReference type="Gene3D" id="1.20.1530.20">
    <property type="match status" value="1"/>
</dbReference>
<dbReference type="PANTHER" id="PTHR18640:SF5">
    <property type="entry name" value="SODIUM_BILE ACID COTRANSPORTER 7"/>
    <property type="match status" value="1"/>
</dbReference>
<dbReference type="Pfam" id="PF13593">
    <property type="entry name" value="SBF_like"/>
    <property type="match status" value="1"/>
</dbReference>
<dbReference type="OrthoDB" id="188035at2759"/>
<sequence>MKAVWDLLLAQFLRAGNWKLHLVCPITSFFLFPAVTFAIINVVRAANPLYKRFDRRAFVGMQVIAVLPMMVSSNVVMTGQAGGKDAATTVEVIGILFDTFLSPALLSFFMCSMTCSFGKPVASGIGGIGELYHQVIQQLGLTVFLPLTVGATLRYIWPKQVKRTRTTFRLGKVGSVRLLLVILSRFSGAVYEGAFEIVLARLSRSSYSSTSDSTW</sequence>
<feature type="transmembrane region" description="Helical" evidence="1">
    <location>
        <begin position="139"/>
        <end position="157"/>
    </location>
</feature>
<gene>
    <name evidence="2" type="ORF">Rt10032_c04g1817</name>
</gene>
<feature type="transmembrane region" description="Helical" evidence="1">
    <location>
        <begin position="92"/>
        <end position="118"/>
    </location>
</feature>
<dbReference type="GO" id="GO:0005886">
    <property type="term" value="C:plasma membrane"/>
    <property type="evidence" value="ECO:0007669"/>
    <property type="project" value="TreeGrafter"/>
</dbReference>
<dbReference type="PANTHER" id="PTHR18640">
    <property type="entry name" value="SOLUTE CARRIER FAMILY 10 MEMBER 7"/>
    <property type="match status" value="1"/>
</dbReference>
<keyword evidence="1" id="KW-0472">Membrane</keyword>
<evidence type="ECO:0000256" key="1">
    <source>
        <dbReference type="SAM" id="Phobius"/>
    </source>
</evidence>
<keyword evidence="1" id="KW-0812">Transmembrane</keyword>
<evidence type="ECO:0000313" key="2">
    <source>
        <dbReference type="EMBL" id="GEM07800.1"/>
    </source>
</evidence>
<keyword evidence="1" id="KW-1133">Transmembrane helix</keyword>
<evidence type="ECO:0000313" key="3">
    <source>
        <dbReference type="Proteomes" id="UP000321518"/>
    </source>
</evidence>
<name>A0A511KBP3_RHOTO</name>
<proteinExistence type="predicted"/>
<comment type="caution">
    <text evidence="2">The sequence shown here is derived from an EMBL/GenBank/DDBJ whole genome shotgun (WGS) entry which is preliminary data.</text>
</comment>
<dbReference type="Proteomes" id="UP000321518">
    <property type="component" value="Unassembled WGS sequence"/>
</dbReference>
<feature type="transmembrane region" description="Helical" evidence="1">
    <location>
        <begin position="177"/>
        <end position="199"/>
    </location>
</feature>
<dbReference type="InterPro" id="IPR016833">
    <property type="entry name" value="Put_Na-Bile_cotransptr"/>
</dbReference>
<reference evidence="2 3" key="1">
    <citation type="submission" date="2019-07" db="EMBL/GenBank/DDBJ databases">
        <title>Rhodotorula toruloides NBRC10032 genome sequencing.</title>
        <authorList>
            <person name="Shida Y."/>
            <person name="Takaku H."/>
            <person name="Ogasawara W."/>
            <person name="Mori K."/>
        </authorList>
    </citation>
    <scope>NUCLEOTIDE SEQUENCE [LARGE SCALE GENOMIC DNA]</scope>
    <source>
        <strain evidence="2 3">NBRC10032</strain>
    </source>
</reference>
<dbReference type="EMBL" id="BJWK01000004">
    <property type="protein sequence ID" value="GEM07800.1"/>
    <property type="molecule type" value="Genomic_DNA"/>
</dbReference>